<evidence type="ECO:0000313" key="1">
    <source>
        <dbReference type="EMBL" id="AKQ69976.1"/>
    </source>
</evidence>
<dbReference type="KEGG" id="mym:A176_006888"/>
<dbReference type="Proteomes" id="UP000009026">
    <property type="component" value="Chromosome"/>
</dbReference>
<protein>
    <submittedName>
        <fullName evidence="1">Uncharacterized protein</fullName>
    </submittedName>
</protein>
<dbReference type="AlphaFoldDB" id="A0A0H4X2V3"/>
<evidence type="ECO:0000313" key="2">
    <source>
        <dbReference type="Proteomes" id="UP000009026"/>
    </source>
</evidence>
<gene>
    <name evidence="1" type="ORF">A176_006888</name>
</gene>
<proteinExistence type="predicted"/>
<organism evidence="1 2">
    <name type="scientific">Pseudomyxococcus hansupus</name>
    <dbReference type="NCBI Taxonomy" id="1297742"/>
    <lineage>
        <taxon>Bacteria</taxon>
        <taxon>Pseudomonadati</taxon>
        <taxon>Myxococcota</taxon>
        <taxon>Myxococcia</taxon>
        <taxon>Myxococcales</taxon>
        <taxon>Cystobacterineae</taxon>
        <taxon>Myxococcaceae</taxon>
        <taxon>Pseudomyxococcus</taxon>
    </lineage>
</organism>
<dbReference type="STRING" id="1297742.A176_006888"/>
<sequence length="40" mass="4514">MTSACVFRPSLPLLSRHAFRSTVCTDQRRDQSGPYAWSQG</sequence>
<dbReference type="EMBL" id="CP012109">
    <property type="protein sequence ID" value="AKQ69976.1"/>
    <property type="molecule type" value="Genomic_DNA"/>
</dbReference>
<accession>A0A0H4X2V3</accession>
<keyword evidence="2" id="KW-1185">Reference proteome</keyword>
<name>A0A0H4X2V3_9BACT</name>
<reference evidence="1 2" key="1">
    <citation type="journal article" date="2016" name="PLoS ONE">
        <title>Complete Genome Sequence and Comparative Genomics of a Novel Myxobacterium Myxococcus hansupus.</title>
        <authorList>
            <person name="Sharma G."/>
            <person name="Narwani T."/>
            <person name="Subramanian S."/>
        </authorList>
    </citation>
    <scope>NUCLEOTIDE SEQUENCE [LARGE SCALE GENOMIC DNA]</scope>
    <source>
        <strain evidence="2">mixupus</strain>
    </source>
</reference>